<organism evidence="1 2">
    <name type="scientific">Variovorax ureilyticus</name>
    <dbReference type="NCBI Taxonomy" id="1836198"/>
    <lineage>
        <taxon>Bacteria</taxon>
        <taxon>Pseudomonadati</taxon>
        <taxon>Pseudomonadota</taxon>
        <taxon>Betaproteobacteria</taxon>
        <taxon>Burkholderiales</taxon>
        <taxon>Comamonadaceae</taxon>
        <taxon>Variovorax</taxon>
    </lineage>
</organism>
<dbReference type="PANTHER" id="PTHR40280:SF1">
    <property type="entry name" value="VOC DOMAIN-CONTAINING PROTEIN"/>
    <property type="match status" value="1"/>
</dbReference>
<gene>
    <name evidence="1" type="ORF">WKW77_29625</name>
</gene>
<comment type="caution">
    <text evidence="1">The sequence shown here is derived from an EMBL/GenBank/DDBJ whole genome shotgun (WGS) entry which is preliminary data.</text>
</comment>
<reference evidence="1 2" key="1">
    <citation type="submission" date="2024-03" db="EMBL/GenBank/DDBJ databases">
        <title>Novel species of the genus Variovorax.</title>
        <authorList>
            <person name="Liu Q."/>
            <person name="Xin Y.-H."/>
        </authorList>
    </citation>
    <scope>NUCLEOTIDE SEQUENCE [LARGE SCALE GENOMIC DNA]</scope>
    <source>
        <strain evidence="1 2">KACC 18899</strain>
    </source>
</reference>
<dbReference type="EMBL" id="JBBKZU010000018">
    <property type="protein sequence ID" value="MEJ8815259.1"/>
    <property type="molecule type" value="Genomic_DNA"/>
</dbReference>
<dbReference type="InterPro" id="IPR029068">
    <property type="entry name" value="Glyas_Bleomycin-R_OHBP_Dase"/>
</dbReference>
<protein>
    <recommendedName>
        <fullName evidence="3">VOC domain-containing protein</fullName>
    </recommendedName>
</protein>
<proteinExistence type="predicted"/>
<evidence type="ECO:0000313" key="2">
    <source>
        <dbReference type="Proteomes" id="UP001365846"/>
    </source>
</evidence>
<evidence type="ECO:0008006" key="3">
    <source>
        <dbReference type="Google" id="ProtNLM"/>
    </source>
</evidence>
<dbReference type="Proteomes" id="UP001365846">
    <property type="component" value="Unassembled WGS sequence"/>
</dbReference>
<accession>A0ABU8VNM4</accession>
<dbReference type="PANTHER" id="PTHR40280">
    <property type="entry name" value="BLR6907 PROTEIN"/>
    <property type="match status" value="1"/>
</dbReference>
<name>A0ABU8VNM4_9BURK</name>
<evidence type="ECO:0000313" key="1">
    <source>
        <dbReference type="EMBL" id="MEJ8815259.1"/>
    </source>
</evidence>
<sequence>MDTGTFDRTQGDTGNIVALEHVNVEIPDQQLATVFYVMGLGLTRDPYLFTGIGNMWINIGRNQIHMPTGAPMVLRGTISIVMPAREALLKRLTKVAPLLAGTRFGFEAHADHVSAICPWGNRFRIFEPVERFGRMRLGLPSVELDVSRGTAAGIAAFYREVMGALVQEHADAQGASVSIASGPGQTLVYREGDAAPEPYDNHHLQIYVNDFSGPYRRLSALGLISQEDDAYQYRFRQIVDPATSAPLTMIEHEVRSLLHPLYGRPLVNRNPEMTNSNYVAGEESFR</sequence>
<keyword evidence="2" id="KW-1185">Reference proteome</keyword>
<dbReference type="Gene3D" id="3.10.180.10">
    <property type="entry name" value="2,3-Dihydroxybiphenyl 1,2-Dioxygenase, domain 1"/>
    <property type="match status" value="1"/>
</dbReference>
<dbReference type="SUPFAM" id="SSF54593">
    <property type="entry name" value="Glyoxalase/Bleomycin resistance protein/Dihydroxybiphenyl dioxygenase"/>
    <property type="match status" value="1"/>
</dbReference>
<dbReference type="RefSeq" id="WP_340360471.1">
    <property type="nucleotide sequence ID" value="NZ_JBBKZU010000018.1"/>
</dbReference>